<protein>
    <recommendedName>
        <fullName evidence="9">Zn(2)-C6 fungal-type domain-containing protein</fullName>
    </recommendedName>
</protein>
<evidence type="ECO:0000259" key="9">
    <source>
        <dbReference type="PROSITE" id="PS50048"/>
    </source>
</evidence>
<dbReference type="InterPro" id="IPR036849">
    <property type="entry name" value="Enolase-like_C_sf"/>
</dbReference>
<dbReference type="GO" id="GO:0009063">
    <property type="term" value="P:amino acid catabolic process"/>
    <property type="evidence" value="ECO:0007669"/>
    <property type="project" value="InterPro"/>
</dbReference>
<dbReference type="InterPro" id="IPR013342">
    <property type="entry name" value="Mandelate_racemase_C"/>
</dbReference>
<dbReference type="GO" id="GO:0008270">
    <property type="term" value="F:zinc ion binding"/>
    <property type="evidence" value="ECO:0007669"/>
    <property type="project" value="InterPro"/>
</dbReference>
<dbReference type="SMART" id="SM00922">
    <property type="entry name" value="MR_MLE"/>
    <property type="match status" value="1"/>
</dbReference>
<organism evidence="10 11">
    <name type="scientific">Aspergillus sydowii CBS 593.65</name>
    <dbReference type="NCBI Taxonomy" id="1036612"/>
    <lineage>
        <taxon>Eukaryota</taxon>
        <taxon>Fungi</taxon>
        <taxon>Dikarya</taxon>
        <taxon>Ascomycota</taxon>
        <taxon>Pezizomycotina</taxon>
        <taxon>Eurotiomycetes</taxon>
        <taxon>Eurotiomycetidae</taxon>
        <taxon>Eurotiales</taxon>
        <taxon>Aspergillaceae</taxon>
        <taxon>Aspergillus</taxon>
        <taxon>Aspergillus subgen. Nidulantes</taxon>
    </lineage>
</organism>
<accession>A0A1L9TP96</accession>
<dbReference type="CDD" id="cd12148">
    <property type="entry name" value="fungal_TF_MHR"/>
    <property type="match status" value="1"/>
</dbReference>
<dbReference type="InterPro" id="IPR051711">
    <property type="entry name" value="Stress_Response_Reg"/>
</dbReference>
<evidence type="ECO:0000256" key="7">
    <source>
        <dbReference type="ARBA" id="ARBA00023242"/>
    </source>
</evidence>
<dbReference type="SMART" id="SM00906">
    <property type="entry name" value="Fungal_trans"/>
    <property type="match status" value="1"/>
</dbReference>
<reference evidence="11" key="1">
    <citation type="journal article" date="2017" name="Genome Biol.">
        <title>Comparative genomics reveals high biological diversity and specific adaptations in the industrially and medically important fungal genus Aspergillus.</title>
        <authorList>
            <person name="de Vries R.P."/>
            <person name="Riley R."/>
            <person name="Wiebenga A."/>
            <person name="Aguilar-Osorio G."/>
            <person name="Amillis S."/>
            <person name="Uchima C.A."/>
            <person name="Anderluh G."/>
            <person name="Asadollahi M."/>
            <person name="Askin M."/>
            <person name="Barry K."/>
            <person name="Battaglia E."/>
            <person name="Bayram O."/>
            <person name="Benocci T."/>
            <person name="Braus-Stromeyer S.A."/>
            <person name="Caldana C."/>
            <person name="Canovas D."/>
            <person name="Cerqueira G.C."/>
            <person name="Chen F."/>
            <person name="Chen W."/>
            <person name="Choi C."/>
            <person name="Clum A."/>
            <person name="Dos Santos R.A."/>
            <person name="Damasio A.R."/>
            <person name="Diallinas G."/>
            <person name="Emri T."/>
            <person name="Fekete E."/>
            <person name="Flipphi M."/>
            <person name="Freyberg S."/>
            <person name="Gallo A."/>
            <person name="Gournas C."/>
            <person name="Habgood R."/>
            <person name="Hainaut M."/>
            <person name="Harispe M.L."/>
            <person name="Henrissat B."/>
            <person name="Hilden K.S."/>
            <person name="Hope R."/>
            <person name="Hossain A."/>
            <person name="Karabika E."/>
            <person name="Karaffa L."/>
            <person name="Karanyi Z."/>
            <person name="Krasevec N."/>
            <person name="Kuo A."/>
            <person name="Kusch H."/>
            <person name="LaButti K."/>
            <person name="Lagendijk E.L."/>
            <person name="Lapidus A."/>
            <person name="Levasseur A."/>
            <person name="Lindquist E."/>
            <person name="Lipzen A."/>
            <person name="Logrieco A.F."/>
            <person name="MacCabe A."/>
            <person name="Maekelae M.R."/>
            <person name="Malavazi I."/>
            <person name="Melin P."/>
            <person name="Meyer V."/>
            <person name="Mielnichuk N."/>
            <person name="Miskei M."/>
            <person name="Molnar A.P."/>
            <person name="Mule G."/>
            <person name="Ngan C.Y."/>
            <person name="Orejas M."/>
            <person name="Orosz E."/>
            <person name="Ouedraogo J.P."/>
            <person name="Overkamp K.M."/>
            <person name="Park H.-S."/>
            <person name="Perrone G."/>
            <person name="Piumi F."/>
            <person name="Punt P.J."/>
            <person name="Ram A.F."/>
            <person name="Ramon A."/>
            <person name="Rauscher S."/>
            <person name="Record E."/>
            <person name="Riano-Pachon D.M."/>
            <person name="Robert V."/>
            <person name="Roehrig J."/>
            <person name="Ruller R."/>
            <person name="Salamov A."/>
            <person name="Salih N.S."/>
            <person name="Samson R.A."/>
            <person name="Sandor E."/>
            <person name="Sanguinetti M."/>
            <person name="Schuetze T."/>
            <person name="Sepcic K."/>
            <person name="Shelest E."/>
            <person name="Sherlock G."/>
            <person name="Sophianopoulou V."/>
            <person name="Squina F.M."/>
            <person name="Sun H."/>
            <person name="Susca A."/>
            <person name="Todd R.B."/>
            <person name="Tsang A."/>
            <person name="Unkles S.E."/>
            <person name="van de Wiele N."/>
            <person name="van Rossen-Uffink D."/>
            <person name="Oliveira J.V."/>
            <person name="Vesth T.C."/>
            <person name="Visser J."/>
            <person name="Yu J.-H."/>
            <person name="Zhou M."/>
            <person name="Andersen M.R."/>
            <person name="Archer D.B."/>
            <person name="Baker S.E."/>
            <person name="Benoit I."/>
            <person name="Brakhage A.A."/>
            <person name="Braus G.H."/>
            <person name="Fischer R."/>
            <person name="Frisvad J.C."/>
            <person name="Goldman G.H."/>
            <person name="Houbraken J."/>
            <person name="Oakley B."/>
            <person name="Pocsi I."/>
            <person name="Scazzocchio C."/>
            <person name="Seiboth B."/>
            <person name="vanKuyk P.A."/>
            <person name="Wortman J."/>
            <person name="Dyer P.S."/>
            <person name="Grigoriev I.V."/>
        </authorList>
    </citation>
    <scope>NUCLEOTIDE SEQUENCE [LARGE SCALE GENOMIC DNA]</scope>
    <source>
        <strain evidence="11">CBS 593.65</strain>
    </source>
</reference>
<dbReference type="VEuPathDB" id="FungiDB:ASPSYDRAFT_148341"/>
<dbReference type="InterPro" id="IPR029017">
    <property type="entry name" value="Enolase-like_N"/>
</dbReference>
<comment type="subcellular location">
    <subcellularLocation>
        <location evidence="2">Nucleus</location>
    </subcellularLocation>
</comment>
<dbReference type="Proteomes" id="UP000184356">
    <property type="component" value="Unassembled WGS sequence"/>
</dbReference>
<dbReference type="STRING" id="1036612.A0A1L9TP96"/>
<dbReference type="InterPro" id="IPR029065">
    <property type="entry name" value="Enolase_C-like"/>
</dbReference>
<dbReference type="InterPro" id="IPR018110">
    <property type="entry name" value="Mandel_Rmase/mucon_lact_enz_CS"/>
</dbReference>
<dbReference type="SUPFAM" id="SSF57701">
    <property type="entry name" value="Zn2/Cys6 DNA-binding domain"/>
    <property type="match status" value="1"/>
</dbReference>
<gene>
    <name evidence="10" type="ORF">ASPSYDRAFT_148341</name>
</gene>
<name>A0A1L9TP96_9EURO</name>
<evidence type="ECO:0000256" key="8">
    <source>
        <dbReference type="SAM" id="MobiDB-lite"/>
    </source>
</evidence>
<dbReference type="PANTHER" id="PTHR47540">
    <property type="entry name" value="THIAMINE REPRESSIBLE GENES REGULATORY PROTEIN THI5"/>
    <property type="match status" value="1"/>
</dbReference>
<feature type="compositionally biased region" description="Polar residues" evidence="8">
    <location>
        <begin position="483"/>
        <end position="493"/>
    </location>
</feature>
<dbReference type="InterPro" id="IPR001138">
    <property type="entry name" value="Zn2Cys6_DnaBD"/>
</dbReference>
<feature type="region of interest" description="Disordered" evidence="8">
    <location>
        <begin position="429"/>
        <end position="501"/>
    </location>
</feature>
<keyword evidence="4" id="KW-0805">Transcription regulation</keyword>
<dbReference type="SUPFAM" id="SSF51604">
    <property type="entry name" value="Enolase C-terminal domain-like"/>
    <property type="match status" value="1"/>
</dbReference>
<dbReference type="PANTHER" id="PTHR47540:SF3">
    <property type="entry name" value="ZN(II)2CYS6 TRANSCRIPTION FACTOR (EUROFUNG)"/>
    <property type="match status" value="1"/>
</dbReference>
<dbReference type="InterPro" id="IPR023592">
    <property type="entry name" value="Galactonate_deHydtase"/>
</dbReference>
<dbReference type="GeneID" id="63757879"/>
<dbReference type="InterPro" id="IPR013341">
    <property type="entry name" value="Mandelate_racemase_N_dom"/>
</dbReference>
<dbReference type="GO" id="GO:0034194">
    <property type="term" value="P:D-galactonate catabolic process"/>
    <property type="evidence" value="ECO:0007669"/>
    <property type="project" value="InterPro"/>
</dbReference>
<dbReference type="GO" id="GO:0045944">
    <property type="term" value="P:positive regulation of transcription by RNA polymerase II"/>
    <property type="evidence" value="ECO:0007669"/>
    <property type="project" value="TreeGrafter"/>
</dbReference>
<dbReference type="SUPFAM" id="SSF54826">
    <property type="entry name" value="Enolase N-terminal domain-like"/>
    <property type="match status" value="1"/>
</dbReference>
<dbReference type="InterPro" id="IPR036864">
    <property type="entry name" value="Zn2-C6_fun-type_DNA-bd_sf"/>
</dbReference>
<dbReference type="GO" id="GO:0008869">
    <property type="term" value="F:galactonate dehydratase activity"/>
    <property type="evidence" value="ECO:0007669"/>
    <property type="project" value="InterPro"/>
</dbReference>
<dbReference type="EMBL" id="KV878584">
    <property type="protein sequence ID" value="OJJ61225.1"/>
    <property type="molecule type" value="Genomic_DNA"/>
</dbReference>
<dbReference type="GO" id="GO:0000981">
    <property type="term" value="F:DNA-binding transcription factor activity, RNA polymerase II-specific"/>
    <property type="evidence" value="ECO:0007669"/>
    <property type="project" value="InterPro"/>
</dbReference>
<dbReference type="Pfam" id="PF02746">
    <property type="entry name" value="MR_MLE_N"/>
    <property type="match status" value="1"/>
</dbReference>
<dbReference type="Gene3D" id="3.30.390.10">
    <property type="entry name" value="Enolase-like, N-terminal domain"/>
    <property type="match status" value="1"/>
</dbReference>
<feature type="compositionally biased region" description="Polar residues" evidence="8">
    <location>
        <begin position="437"/>
        <end position="463"/>
    </location>
</feature>
<evidence type="ECO:0000256" key="6">
    <source>
        <dbReference type="ARBA" id="ARBA00023163"/>
    </source>
</evidence>
<dbReference type="InterPro" id="IPR007219">
    <property type="entry name" value="XnlR_reg_dom"/>
</dbReference>
<evidence type="ECO:0000256" key="5">
    <source>
        <dbReference type="ARBA" id="ARBA00023125"/>
    </source>
</evidence>
<proteinExistence type="predicted"/>
<evidence type="ECO:0000256" key="1">
    <source>
        <dbReference type="ARBA" id="ARBA00001946"/>
    </source>
</evidence>
<keyword evidence="11" id="KW-1185">Reference proteome</keyword>
<dbReference type="Pfam" id="PF13378">
    <property type="entry name" value="MR_MLE_C"/>
    <property type="match status" value="1"/>
</dbReference>
<dbReference type="GO" id="GO:0043565">
    <property type="term" value="F:sequence-specific DNA binding"/>
    <property type="evidence" value="ECO:0007669"/>
    <property type="project" value="TreeGrafter"/>
</dbReference>
<comment type="cofactor">
    <cofactor evidence="1">
        <name>Mg(2+)</name>
        <dbReference type="ChEBI" id="CHEBI:18420"/>
    </cofactor>
</comment>
<dbReference type="Gene3D" id="3.20.20.120">
    <property type="entry name" value="Enolase-like C-terminal domain"/>
    <property type="match status" value="1"/>
</dbReference>
<dbReference type="AlphaFoldDB" id="A0A1L9TP96"/>
<dbReference type="CDD" id="cd03325">
    <property type="entry name" value="D-galactonate_dehydratase"/>
    <property type="match status" value="1"/>
</dbReference>
<evidence type="ECO:0000313" key="10">
    <source>
        <dbReference type="EMBL" id="OJJ61225.1"/>
    </source>
</evidence>
<dbReference type="GO" id="GO:0005634">
    <property type="term" value="C:nucleus"/>
    <property type="evidence" value="ECO:0007669"/>
    <property type="project" value="UniProtKB-SubCell"/>
</dbReference>
<dbReference type="RefSeq" id="XP_040705031.1">
    <property type="nucleotide sequence ID" value="XM_040841806.1"/>
</dbReference>
<dbReference type="PROSITE" id="PS00908">
    <property type="entry name" value="MR_MLE_1"/>
    <property type="match status" value="1"/>
</dbReference>
<dbReference type="NCBIfam" id="NF010624">
    <property type="entry name" value="PRK14017.1"/>
    <property type="match status" value="1"/>
</dbReference>
<dbReference type="Pfam" id="PF00172">
    <property type="entry name" value="Zn_clus"/>
    <property type="match status" value="1"/>
</dbReference>
<dbReference type="GO" id="GO:0006351">
    <property type="term" value="P:DNA-templated transcription"/>
    <property type="evidence" value="ECO:0007669"/>
    <property type="project" value="InterPro"/>
</dbReference>
<dbReference type="SFLD" id="SFLDS00001">
    <property type="entry name" value="Enolase"/>
    <property type="match status" value="1"/>
</dbReference>
<evidence type="ECO:0000256" key="2">
    <source>
        <dbReference type="ARBA" id="ARBA00004123"/>
    </source>
</evidence>
<dbReference type="OrthoDB" id="4456959at2759"/>
<dbReference type="PROSITE" id="PS50048">
    <property type="entry name" value="ZN2_CY6_FUNGAL_2"/>
    <property type="match status" value="1"/>
</dbReference>
<keyword evidence="5" id="KW-0238">DNA-binding</keyword>
<dbReference type="SMART" id="SM00066">
    <property type="entry name" value="GAL4"/>
    <property type="match status" value="1"/>
</dbReference>
<keyword evidence="3" id="KW-0479">Metal-binding</keyword>
<dbReference type="SFLD" id="SFLDG00179">
    <property type="entry name" value="mandelate_racemase"/>
    <property type="match status" value="1"/>
</dbReference>
<dbReference type="SFLD" id="SFLDF00003">
    <property type="entry name" value="D-galactonate_dehydratase"/>
    <property type="match status" value="1"/>
</dbReference>
<evidence type="ECO:0000256" key="3">
    <source>
        <dbReference type="ARBA" id="ARBA00022723"/>
    </source>
</evidence>
<evidence type="ECO:0000313" key="11">
    <source>
        <dbReference type="Proteomes" id="UP000184356"/>
    </source>
</evidence>
<dbReference type="PROSITE" id="PS00463">
    <property type="entry name" value="ZN2_CY6_FUNGAL_1"/>
    <property type="match status" value="1"/>
</dbReference>
<sequence>MAPITQIEYFRIPPRWLFVKITDADGNHGWGEASLEGHTEAVEGCLAAFAERFTGADADDIENVWQNGYRMGFYRGGPILMSALSGVDIALWDLKARRLGLPIYQLLGGKLRDKLKVYAWIGGDRPGDVEAQARARISQGFKAIKMNATEDLGWLDSPHALDTSVERLKTVKALGIDAGVDFHGRVHKAMAQQLAHKLAPHEPLFIEEPLLSEHPESVAVLSKLVPIPIALGERLHSRWDIKPFLESSSISILQPDICHVGGISEIRRIATMAEAYDVALAPHCPLGPIALAASLQVDAVSANFAIQEMSLGIHYNAGSADIDTYIKNPEVWEVQDGLIDLLTGPGLGIEIDEEKVRAASVNAAAWRSPHFLGPGGDHPSKRRCKERVRVTRACDNCKKKKLRCSGTLPCALCQRSRFECEYTAGYHRGKVPPVPTASHQTGDVSKASQYGEQSTNPSVNSLSPPTPQHASIDGLLHADKHTTLPSSGNSPEPHQTDLEGHYVGPASGVSFLIRVQKRLHEHISFPRTTPIFNLGDAPLPKYDPSFLIIPSKKEARALLDRYFEFTFPTHRFLHQPQVESWLEDFYHDLGASQPPKPGAMATRALLLMIFAHARLCLPSSEGSLGACVNSAVYFAASEHYLAEETGPVRLSSVQARLAQCFYLLGQSRINHCWSLFGTMARLAIAIGLHRGRRRELTGSVDFVEQECRKRVFWCIYILDNYLGAALGRPRIFHDDEIDQELPAIANDSQITTSGISPAVSSTQSIMLAPVYHAKLSKIISGILRDLYGIRRVTLQSQSVATTKYGAELAQWRKEISAFIELPSVDMMMVTYQRQYTVLNLAFYHAQILLYRSFILRDFKNLAIPAADENNHLSKSVNQNIQTCLEAAMKITSILRDLCENGRMYHTFWFTHYYAFSAIVVLYAEANSTFFQAGEQAQRHLATSGSQSSFARRYAMVLEELRREAQKCIQYKHQSATGIPSTDPQVANNINIGSNESRRMDIPGEHFNYGPASFPQPTFEGVRGGTAGVSPSLTMSNMQPEAWMENLMQDGSPGTYMSSLTSWGEFDSLALTGLGELGYLFTSNNLQTFEG</sequence>
<keyword evidence="7" id="KW-0539">Nucleus</keyword>
<dbReference type="Pfam" id="PF04082">
    <property type="entry name" value="Fungal_trans"/>
    <property type="match status" value="1"/>
</dbReference>
<dbReference type="CDD" id="cd00067">
    <property type="entry name" value="GAL4"/>
    <property type="match status" value="1"/>
</dbReference>
<feature type="domain" description="Zn(2)-C6 fungal-type" evidence="9">
    <location>
        <begin position="393"/>
        <end position="422"/>
    </location>
</feature>
<keyword evidence="6" id="KW-0804">Transcription</keyword>
<dbReference type="Gene3D" id="4.10.240.10">
    <property type="entry name" value="Zn(2)-C6 fungal-type DNA-binding domain"/>
    <property type="match status" value="1"/>
</dbReference>
<evidence type="ECO:0000256" key="4">
    <source>
        <dbReference type="ARBA" id="ARBA00023015"/>
    </source>
</evidence>